<dbReference type="InterPro" id="IPR004007">
    <property type="entry name" value="DhaL_dom"/>
</dbReference>
<organism evidence="2 3">
    <name type="scientific">Saccharopolyspora erythraea</name>
    <name type="common">Streptomyces erythraeus</name>
    <dbReference type="NCBI Taxonomy" id="1836"/>
    <lineage>
        <taxon>Bacteria</taxon>
        <taxon>Bacillati</taxon>
        <taxon>Actinomycetota</taxon>
        <taxon>Actinomycetes</taxon>
        <taxon>Pseudonocardiales</taxon>
        <taxon>Pseudonocardiaceae</taxon>
        <taxon>Saccharopolyspora</taxon>
    </lineage>
</organism>
<protein>
    <submittedName>
        <fullName evidence="2">DAK2 domain-containing protein</fullName>
    </submittedName>
</protein>
<dbReference type="InterPro" id="IPR019986">
    <property type="entry name" value="YloV-like"/>
</dbReference>
<dbReference type="Pfam" id="PF02734">
    <property type="entry name" value="Dak2"/>
    <property type="match status" value="1"/>
</dbReference>
<dbReference type="Gene3D" id="1.25.40.340">
    <property type="match status" value="1"/>
</dbReference>
<dbReference type="InterPro" id="IPR048394">
    <property type="entry name" value="FakA-like_M"/>
</dbReference>
<dbReference type="Pfam" id="PF21645">
    <property type="entry name" value="FakA-like_M"/>
    <property type="match status" value="1"/>
</dbReference>
<accession>A0ABP3LSD2</accession>
<dbReference type="InterPro" id="IPR036117">
    <property type="entry name" value="DhaL_dom_sf"/>
</dbReference>
<evidence type="ECO:0000259" key="1">
    <source>
        <dbReference type="PROSITE" id="PS51480"/>
    </source>
</evidence>
<dbReference type="InterPro" id="IPR050270">
    <property type="entry name" value="DegV_domain_contain"/>
</dbReference>
<dbReference type="SMART" id="SM01121">
    <property type="entry name" value="Dak1_2"/>
    <property type="match status" value="1"/>
</dbReference>
<gene>
    <name evidence="2" type="ORF">GCM10009533_01330</name>
</gene>
<keyword evidence="3" id="KW-1185">Reference proteome</keyword>
<evidence type="ECO:0000313" key="2">
    <source>
        <dbReference type="EMBL" id="GAA0506346.1"/>
    </source>
</evidence>
<dbReference type="InterPro" id="IPR033470">
    <property type="entry name" value="FakA-like_C"/>
</dbReference>
<dbReference type="SUPFAM" id="SSF101473">
    <property type="entry name" value="DhaL-like"/>
    <property type="match status" value="1"/>
</dbReference>
<evidence type="ECO:0000313" key="3">
    <source>
        <dbReference type="Proteomes" id="UP001500729"/>
    </source>
</evidence>
<dbReference type="EMBL" id="BAAAGS010000001">
    <property type="protein sequence ID" value="GAA0506346.1"/>
    <property type="molecule type" value="Genomic_DNA"/>
</dbReference>
<dbReference type="NCBIfam" id="TIGR03599">
    <property type="entry name" value="YloV"/>
    <property type="match status" value="1"/>
</dbReference>
<dbReference type="Pfam" id="PF13684">
    <property type="entry name" value="FakA-like_C"/>
    <property type="match status" value="1"/>
</dbReference>
<name>A0ABP3LSD2_SACER</name>
<reference evidence="3" key="1">
    <citation type="journal article" date="2019" name="Int. J. Syst. Evol. Microbiol.">
        <title>The Global Catalogue of Microorganisms (GCM) 10K type strain sequencing project: providing services to taxonomists for standard genome sequencing and annotation.</title>
        <authorList>
            <consortium name="The Broad Institute Genomics Platform"/>
            <consortium name="The Broad Institute Genome Sequencing Center for Infectious Disease"/>
            <person name="Wu L."/>
            <person name="Ma J."/>
        </authorList>
    </citation>
    <scope>NUCLEOTIDE SEQUENCE [LARGE SCALE GENOMIC DNA]</scope>
    <source>
        <strain evidence="3">JCM 10303</strain>
    </source>
</reference>
<dbReference type="PANTHER" id="PTHR33434">
    <property type="entry name" value="DEGV DOMAIN-CONTAINING PROTEIN DR_1986-RELATED"/>
    <property type="match status" value="1"/>
</dbReference>
<sequence length="521" mass="53402">MLDAVTVRRWADLAVAALAEDRAAIDRINVYPVADADTGTNLLLTMRSAVAGLSACTAGGLGEVLAALAKGALGGARGNSGVLLSQVLRGLADELRDAEAADGAALTRALLRADEMARDAVAEPVDGTLLSVLHAAAQAADSGSRDLHVVLRAATRAAVSALDETPSQLPALAEAGVVDAGGRGLVILLDTLHAVVHDGVRLAPEPPAGRIPQKSPHHESGYAYEVMYLLGGATDEATTWLRDTLCGIGDCVSVVGDGADAWAVHVHCDDIGAAIESGIEAGRVHRIQVTRFADQHRGYERDAAVLACVRGGALAELFEAEGADVLRLADLPESAGADELSAALARTGAAHVVLLPNDEAATAIAEEAAGRAVEAGQDVVVVPTVSPVQGLAALAVHDPSRRRADDAVAMTEAAAATRRGELRIADSEALTWAGRCQPGDVLGLVDGEVVLLGSDVDEVARALADRILTAGGELVTAFADAGAPESLPRVLAEHLRRTHPEVELNCYPGGELGAVLLLGVE</sequence>
<dbReference type="PANTHER" id="PTHR33434:SF4">
    <property type="entry name" value="PHOSPHATASE PROTEIN"/>
    <property type="match status" value="1"/>
</dbReference>
<dbReference type="SMART" id="SM01120">
    <property type="entry name" value="Dak2"/>
    <property type="match status" value="1"/>
</dbReference>
<dbReference type="Proteomes" id="UP001500729">
    <property type="component" value="Unassembled WGS sequence"/>
</dbReference>
<dbReference type="PROSITE" id="PS51480">
    <property type="entry name" value="DHAL"/>
    <property type="match status" value="1"/>
</dbReference>
<comment type="caution">
    <text evidence="2">The sequence shown here is derived from an EMBL/GenBank/DDBJ whole genome shotgun (WGS) entry which is preliminary data.</text>
</comment>
<proteinExistence type="predicted"/>
<feature type="domain" description="DhaL" evidence="1">
    <location>
        <begin position="5"/>
        <end position="194"/>
    </location>
</feature>